<feature type="compositionally biased region" description="Polar residues" evidence="1">
    <location>
        <begin position="418"/>
        <end position="433"/>
    </location>
</feature>
<feature type="compositionally biased region" description="Basic and acidic residues" evidence="1">
    <location>
        <begin position="826"/>
        <end position="836"/>
    </location>
</feature>
<feature type="domain" description="Arrestin C-terminal-like" evidence="2">
    <location>
        <begin position="257"/>
        <end position="389"/>
    </location>
</feature>
<organism evidence="3 4">
    <name type="scientific">Puccinia striiformis f. sp. tritici PST-78</name>
    <dbReference type="NCBI Taxonomy" id="1165861"/>
    <lineage>
        <taxon>Eukaryota</taxon>
        <taxon>Fungi</taxon>
        <taxon>Dikarya</taxon>
        <taxon>Basidiomycota</taxon>
        <taxon>Pucciniomycotina</taxon>
        <taxon>Pucciniomycetes</taxon>
        <taxon>Pucciniales</taxon>
        <taxon>Pucciniaceae</taxon>
        <taxon>Puccinia</taxon>
    </lineage>
</organism>
<comment type="caution">
    <text evidence="3">The sequence shown here is derived from an EMBL/GenBank/DDBJ whole genome shotgun (WGS) entry which is preliminary data.</text>
</comment>
<dbReference type="PANTHER" id="PTHR36419:SF1">
    <property type="entry name" value="RHO1 GEF LOCALIZING PROTEIN 1"/>
    <property type="match status" value="1"/>
</dbReference>
<dbReference type="InterPro" id="IPR011022">
    <property type="entry name" value="Arrestin_C-like"/>
</dbReference>
<proteinExistence type="predicted"/>
<evidence type="ECO:0000256" key="1">
    <source>
        <dbReference type="SAM" id="MobiDB-lite"/>
    </source>
</evidence>
<feature type="region of interest" description="Disordered" evidence="1">
    <location>
        <begin position="491"/>
        <end position="556"/>
    </location>
</feature>
<feature type="compositionally biased region" description="Polar residues" evidence="1">
    <location>
        <begin position="458"/>
        <end position="471"/>
    </location>
</feature>
<feature type="region of interest" description="Disordered" evidence="1">
    <location>
        <begin position="763"/>
        <end position="860"/>
    </location>
</feature>
<evidence type="ECO:0000259" key="2">
    <source>
        <dbReference type="Pfam" id="PF02752"/>
    </source>
</evidence>
<feature type="compositionally biased region" description="Low complexity" evidence="1">
    <location>
        <begin position="987"/>
        <end position="1008"/>
    </location>
</feature>
<feature type="region of interest" description="Disordered" evidence="1">
    <location>
        <begin position="573"/>
        <end position="613"/>
    </location>
</feature>
<feature type="compositionally biased region" description="Basic and acidic residues" evidence="1">
    <location>
        <begin position="1190"/>
        <end position="1199"/>
    </location>
</feature>
<sequence>MSVAKLHISPLPHRTLITGYPSIPGAQDGSRPPAEISGLVEVRPANNEIQASYLTIELLLIETIPSSRNSFNPASQATARSIKTINSNPTTLWSATSEPILINQLAQSPSSATKKIRKQSKPIELPPASRTSTPTKSAPNSKLDVTSPPTPTTPAVEDTLSWSPLVSSDFEFKIPLPESLPPTVIIDPKNGTGISYLLKATLCARATKRESNWFKRSTPSLLTTSCMDIEITRYDLLPAWPIYQNKSKPQSTSNLGVSMKIINDRSAVGPGDEIGSQIEIESSNIHPIKLVRFELNLMEKIIYADQEQKLSNISTVQAKINQHVFQKDKLSFNMHIGLPLDHLKRTVSSASQISIEYYMTVKASLESPRKHFGKTNKEIPTQLVIGKVPIVVGDRHLAHAQSAVDKIGPVPHLLAPLSHNNSDGTPSNTESETPASSSAPQQYRSSSYGAQDWKRAQRLSSHPRSQLPPRTSLQMLPKLIQDAEEHLLAPVPRPTSDYSHPARHQKSSSASSPAVALAQKQESPPASRRPARGPITRSPLREISPQPFAIPNVGSPQHDLYAVDASSELRTPTRQQLHPHHAQLVRSLSSPTSEPTERVLVPTGAPNSYQYQPSGISGDEKARLFAQAKAEAAMNQARLQNATSFSSIRVAHPMSIGTGTEDPGSSSSASNHASATRYPSTEEEKQILRMSIQDQDQDRPRDRDRNSMLDARYQCLTNFVIHEDGLSEVATISSLPQYRAASNNSDPTIQPDHQFHVISNHLGRSSSSRELDVPAKPLGSACLPEQTQNRSHDDHRVTHPVSFAETSSQPRSASPPPPPVNFAGETQHRSHDDHRVTHPVSLPETSYQPRSASPPPPPVNLSTRPLLASGRSRVGNIQGPRSSPSYLEQVVSTPSIRSHNHIGGSVPPPPTLIDPQREAYLKAVAERERFFYSSAHPGRPTSDLRSYEVESNLPHQVLSALEEKNRLRSLWNASNHPIDPPPPPFDQPSAGPSSLIVHPHPSSPSSLSHADYHHRLSLTTPTNIHDHNHHQHHRTLSASNSPGLLPYLSTGYVSHEQEASLDNINGSGSSINLNSREESLVGPVHPSIEDSPPSDNDEHRRKAEEDIHQAESKLIEEDQNTFGFQNTKINNDGGPLIGLADSFLPNLSLAGPRLDIDHAFLSHLGSSYSSSSVPPPLHDKVGELQSSDGHQTHDPDRRGSSTGSSSGTGSTGPGMEQVRFSRRMSSRSPAHIPHPSTSSLSSIEPTYDLGIINSFPLPGFGPQHTPHDLPHNSSLNLINHLDQIDPQLYLHHHHSPPGFDPSNAPYPSTSPAQLLAHQAGPLHIYDPNVVHRSPSSSHQVRKPQVPPKIPI</sequence>
<dbReference type="GO" id="GO:0000935">
    <property type="term" value="C:division septum"/>
    <property type="evidence" value="ECO:0007669"/>
    <property type="project" value="TreeGrafter"/>
</dbReference>
<feature type="compositionally biased region" description="Low complexity" evidence="1">
    <location>
        <begin position="665"/>
        <end position="675"/>
    </location>
</feature>
<dbReference type="PANTHER" id="PTHR36419">
    <property type="entry name" value="ARRESTIN FAMILY PROTEIN 1"/>
    <property type="match status" value="1"/>
</dbReference>
<feature type="compositionally biased region" description="Basic and acidic residues" evidence="1">
    <location>
        <begin position="1096"/>
        <end position="1105"/>
    </location>
</feature>
<feature type="region of interest" description="Disordered" evidence="1">
    <location>
        <begin position="106"/>
        <end position="158"/>
    </location>
</feature>
<reference evidence="4" key="1">
    <citation type="submission" date="2014-03" db="EMBL/GenBank/DDBJ databases">
        <title>The Genome Sequence of Puccinia striiformis f. sp. tritici PST-78.</title>
        <authorList>
            <consortium name="The Broad Institute Genome Sequencing Platform"/>
            <person name="Cuomo C."/>
            <person name="Hulbert S."/>
            <person name="Chen X."/>
            <person name="Walker B."/>
            <person name="Young S.K."/>
            <person name="Zeng Q."/>
            <person name="Gargeya S."/>
            <person name="Fitzgerald M."/>
            <person name="Haas B."/>
            <person name="Abouelleil A."/>
            <person name="Alvarado L."/>
            <person name="Arachchi H.M."/>
            <person name="Berlin A.M."/>
            <person name="Chapman S.B."/>
            <person name="Goldberg J."/>
            <person name="Griggs A."/>
            <person name="Gujja S."/>
            <person name="Hansen M."/>
            <person name="Howarth C."/>
            <person name="Imamovic A."/>
            <person name="Larimer J."/>
            <person name="McCowan C."/>
            <person name="Montmayeur A."/>
            <person name="Murphy C."/>
            <person name="Neiman D."/>
            <person name="Pearson M."/>
            <person name="Priest M."/>
            <person name="Roberts A."/>
            <person name="Saif S."/>
            <person name="Shea T."/>
            <person name="Sisk P."/>
            <person name="Sykes S."/>
            <person name="Wortman J."/>
            <person name="Nusbaum C."/>
            <person name="Birren B."/>
        </authorList>
    </citation>
    <scope>NUCLEOTIDE SEQUENCE [LARGE SCALE GENOMIC DNA]</scope>
    <source>
        <strain evidence="4">race PST-78</strain>
    </source>
</reference>
<feature type="region of interest" description="Disordered" evidence="1">
    <location>
        <begin position="1079"/>
        <end position="1105"/>
    </location>
</feature>
<dbReference type="InterPro" id="IPR053060">
    <property type="entry name" value="Cytokinesis_Signaling_Reg"/>
</dbReference>
<dbReference type="EMBL" id="AJIL01000025">
    <property type="protein sequence ID" value="KNF02159.1"/>
    <property type="molecule type" value="Genomic_DNA"/>
</dbReference>
<feature type="region of interest" description="Disordered" evidence="1">
    <location>
        <begin position="1289"/>
        <end position="1312"/>
    </location>
</feature>
<dbReference type="Pfam" id="PF02752">
    <property type="entry name" value="Arrestin_C"/>
    <property type="match status" value="1"/>
</dbReference>
<evidence type="ECO:0000313" key="3">
    <source>
        <dbReference type="EMBL" id="KNF02159.1"/>
    </source>
</evidence>
<feature type="region of interest" description="Disordered" evidence="1">
    <location>
        <begin position="972"/>
        <end position="1008"/>
    </location>
</feature>
<protein>
    <recommendedName>
        <fullName evidence="2">Arrestin C-terminal-like domain-containing protein</fullName>
    </recommendedName>
</protein>
<evidence type="ECO:0000313" key="4">
    <source>
        <dbReference type="Proteomes" id="UP000054564"/>
    </source>
</evidence>
<name>A0A0L0VSA7_9BASI</name>
<feature type="region of interest" description="Disordered" evidence="1">
    <location>
        <begin position="654"/>
        <end position="685"/>
    </location>
</feature>
<feature type="compositionally biased region" description="Polar residues" evidence="1">
    <location>
        <begin position="129"/>
        <end position="144"/>
    </location>
</feature>
<feature type="compositionally biased region" description="Low complexity" evidence="1">
    <location>
        <begin position="434"/>
        <end position="448"/>
    </location>
</feature>
<gene>
    <name evidence="3" type="ORF">PSTG_04655</name>
</gene>
<dbReference type="GO" id="GO:0000917">
    <property type="term" value="P:division septum assembly"/>
    <property type="evidence" value="ECO:0007669"/>
    <property type="project" value="TreeGrafter"/>
</dbReference>
<keyword evidence="4" id="KW-1185">Reference proteome</keyword>
<feature type="region of interest" description="Disordered" evidence="1">
    <location>
        <begin position="411"/>
        <end position="471"/>
    </location>
</feature>
<feature type="region of interest" description="Disordered" evidence="1">
    <location>
        <begin position="1325"/>
        <end position="1351"/>
    </location>
</feature>
<accession>A0A0L0VSA7</accession>
<feature type="compositionally biased region" description="Low complexity" evidence="1">
    <location>
        <begin position="507"/>
        <end position="528"/>
    </location>
</feature>
<dbReference type="Proteomes" id="UP000054564">
    <property type="component" value="Unassembled WGS sequence"/>
</dbReference>
<feature type="region of interest" description="Disordered" evidence="1">
    <location>
        <begin position="1020"/>
        <end position="1042"/>
    </location>
</feature>
<feature type="region of interest" description="Disordered" evidence="1">
    <location>
        <begin position="1166"/>
        <end position="1243"/>
    </location>
</feature>